<evidence type="ECO:0000256" key="5">
    <source>
        <dbReference type="ARBA" id="ARBA00023002"/>
    </source>
</evidence>
<dbReference type="Pfam" id="PF02770">
    <property type="entry name" value="Acyl-CoA_dh_M"/>
    <property type="match status" value="1"/>
</dbReference>
<comment type="similarity">
    <text evidence="2 6">Belongs to the acyl-CoA dehydrogenase family.</text>
</comment>
<dbReference type="Pfam" id="PF02771">
    <property type="entry name" value="Acyl-CoA_dh_N"/>
    <property type="match status" value="1"/>
</dbReference>
<evidence type="ECO:0000313" key="11">
    <source>
        <dbReference type="Proteomes" id="UP000252132"/>
    </source>
</evidence>
<dbReference type="SUPFAM" id="SSF56645">
    <property type="entry name" value="Acyl-CoA dehydrogenase NM domain-like"/>
    <property type="match status" value="1"/>
</dbReference>
<dbReference type="InterPro" id="IPR036250">
    <property type="entry name" value="AcylCo_DH-like_C"/>
</dbReference>
<keyword evidence="4 6" id="KW-0274">FAD</keyword>
<sequence length="395" mass="44186">MNFDFSPEENAFREEVRQFIADNYPKHLTESRRAEFTKEDFLSWHRVLAEKGWVAPHWPEEYGGPGWSVTQRYIFDDECAKANTLIVLPFGITMLGPVLMHYANDAQKAHYLPRILSGEDWWCQGYSEPGSGSDLASLKTKAERDGDDYVVNGHKIWTTLAQHADWMFCLVRTSQEDKPQKGISFLLIDMNSPGIEVRPIITIDGSHEVNEVFLTDVRVPAENLVGEEGNGWGIAKFLLGNERTGIAGVARSKNAVKRLKEISCAELVDGEPLIEDMDFKKKISELEIDLLALEYTELRTLAAESAGRGPGAESSILKIKGTEIQQKVTELIMEAVGTYSLPKIPMLDTGANYNLVGPDYSQGVSQSYFNMRKTAIYGGTNEVQRNIIAKFVLGL</sequence>
<dbReference type="InterPro" id="IPR052161">
    <property type="entry name" value="Mycobact_Acyl-CoA_DH"/>
</dbReference>
<dbReference type="InterPro" id="IPR037069">
    <property type="entry name" value="AcylCoA_DH/ox_N_sf"/>
</dbReference>
<evidence type="ECO:0000256" key="6">
    <source>
        <dbReference type="RuleBase" id="RU362125"/>
    </source>
</evidence>
<dbReference type="InterPro" id="IPR046373">
    <property type="entry name" value="Acyl-CoA_Oxase/DH_mid-dom_sf"/>
</dbReference>
<dbReference type="InterPro" id="IPR006091">
    <property type="entry name" value="Acyl-CoA_Oxase/DH_mid-dom"/>
</dbReference>
<dbReference type="PANTHER" id="PTHR43292">
    <property type="entry name" value="ACYL-COA DEHYDROGENASE"/>
    <property type="match status" value="1"/>
</dbReference>
<evidence type="ECO:0000256" key="3">
    <source>
        <dbReference type="ARBA" id="ARBA00022630"/>
    </source>
</evidence>
<evidence type="ECO:0000259" key="9">
    <source>
        <dbReference type="Pfam" id="PF02771"/>
    </source>
</evidence>
<dbReference type="FunFam" id="2.40.110.10:FF:000011">
    <property type="entry name" value="Acyl-CoA dehydrogenase FadE34"/>
    <property type="match status" value="1"/>
</dbReference>
<comment type="caution">
    <text evidence="10">The sequence shown here is derived from an EMBL/GenBank/DDBJ whole genome shotgun (WGS) entry which is preliminary data.</text>
</comment>
<name>A0A368E319_9PROT</name>
<keyword evidence="3 6" id="KW-0285">Flavoprotein</keyword>
<dbReference type="Proteomes" id="UP000252132">
    <property type="component" value="Unassembled WGS sequence"/>
</dbReference>
<dbReference type="Gene3D" id="2.40.110.10">
    <property type="entry name" value="Butyryl-CoA Dehydrogenase, subunit A, domain 2"/>
    <property type="match status" value="1"/>
</dbReference>
<dbReference type="InterPro" id="IPR009100">
    <property type="entry name" value="AcylCoA_DH/oxidase_NM_dom_sf"/>
</dbReference>
<feature type="domain" description="Acyl-CoA dehydrogenase/oxidase N-terminal" evidence="9">
    <location>
        <begin position="6"/>
        <end position="119"/>
    </location>
</feature>
<dbReference type="GO" id="GO:0016627">
    <property type="term" value="F:oxidoreductase activity, acting on the CH-CH group of donors"/>
    <property type="evidence" value="ECO:0007669"/>
    <property type="project" value="InterPro"/>
</dbReference>
<dbReference type="Gene3D" id="1.20.140.10">
    <property type="entry name" value="Butyryl-CoA Dehydrogenase, subunit A, domain 3"/>
    <property type="match status" value="1"/>
</dbReference>
<keyword evidence="5 6" id="KW-0560">Oxidoreductase</keyword>
<dbReference type="GO" id="GO:0005886">
    <property type="term" value="C:plasma membrane"/>
    <property type="evidence" value="ECO:0007669"/>
    <property type="project" value="TreeGrafter"/>
</dbReference>
<evidence type="ECO:0000256" key="2">
    <source>
        <dbReference type="ARBA" id="ARBA00009347"/>
    </source>
</evidence>
<reference evidence="10 11" key="1">
    <citation type="journal article" date="2018" name="Microbiome">
        <title>Fine metagenomic profile of the Mediterranean stratified and mixed water columns revealed by assembly and recruitment.</title>
        <authorList>
            <person name="Haro-Moreno J.M."/>
            <person name="Lopez-Perez M."/>
            <person name="De La Torre J.R."/>
            <person name="Picazo A."/>
            <person name="Camacho A."/>
            <person name="Rodriguez-Valera F."/>
        </authorList>
    </citation>
    <scope>NUCLEOTIDE SEQUENCE [LARGE SCALE GENOMIC DNA]</scope>
    <source>
        <strain evidence="10">MED-G55</strain>
    </source>
</reference>
<comment type="cofactor">
    <cofactor evidence="1 6">
        <name>FAD</name>
        <dbReference type="ChEBI" id="CHEBI:57692"/>
    </cofactor>
</comment>
<dbReference type="PANTHER" id="PTHR43292:SF3">
    <property type="entry name" value="ACYL-COA DEHYDROGENASE FADE29"/>
    <property type="match status" value="1"/>
</dbReference>
<evidence type="ECO:0000259" key="8">
    <source>
        <dbReference type="Pfam" id="PF02770"/>
    </source>
</evidence>
<dbReference type="SUPFAM" id="SSF47203">
    <property type="entry name" value="Acyl-CoA dehydrogenase C-terminal domain-like"/>
    <property type="match status" value="1"/>
</dbReference>
<dbReference type="Gene3D" id="1.10.540.10">
    <property type="entry name" value="Acyl-CoA dehydrogenase/oxidase, N-terminal domain"/>
    <property type="match status" value="1"/>
</dbReference>
<feature type="domain" description="Acyl-CoA dehydrogenase/oxidase C-terminal" evidence="7">
    <location>
        <begin position="229"/>
        <end position="392"/>
    </location>
</feature>
<accession>A0A368E319</accession>
<proteinExistence type="inferred from homology"/>
<feature type="domain" description="Acyl-CoA oxidase/dehydrogenase middle" evidence="8">
    <location>
        <begin position="123"/>
        <end position="215"/>
    </location>
</feature>
<dbReference type="Pfam" id="PF00441">
    <property type="entry name" value="Acyl-CoA_dh_1"/>
    <property type="match status" value="1"/>
</dbReference>
<evidence type="ECO:0000256" key="1">
    <source>
        <dbReference type="ARBA" id="ARBA00001974"/>
    </source>
</evidence>
<organism evidence="10 11">
    <name type="scientific">PS1 clade bacterium</name>
    <dbReference type="NCBI Taxonomy" id="2175152"/>
    <lineage>
        <taxon>Bacteria</taxon>
        <taxon>Pseudomonadati</taxon>
        <taxon>Pseudomonadota</taxon>
        <taxon>Alphaproteobacteria</taxon>
        <taxon>PS1 clade</taxon>
    </lineage>
</organism>
<evidence type="ECO:0000259" key="7">
    <source>
        <dbReference type="Pfam" id="PF00441"/>
    </source>
</evidence>
<evidence type="ECO:0000313" key="10">
    <source>
        <dbReference type="EMBL" id="RCL77926.1"/>
    </source>
</evidence>
<dbReference type="InterPro" id="IPR013786">
    <property type="entry name" value="AcylCoA_DH/ox_N"/>
</dbReference>
<gene>
    <name evidence="10" type="ORF">DBW69_01950</name>
</gene>
<dbReference type="InterPro" id="IPR009075">
    <property type="entry name" value="AcylCo_DH/oxidase_C"/>
</dbReference>
<dbReference type="EMBL" id="QOQF01000004">
    <property type="protein sequence ID" value="RCL77926.1"/>
    <property type="molecule type" value="Genomic_DNA"/>
</dbReference>
<dbReference type="AlphaFoldDB" id="A0A368E319"/>
<protein>
    <submittedName>
        <fullName evidence="10">Pimeloyl-CoA dehydrogenase large subunit</fullName>
    </submittedName>
</protein>
<dbReference type="GO" id="GO:0050660">
    <property type="term" value="F:flavin adenine dinucleotide binding"/>
    <property type="evidence" value="ECO:0007669"/>
    <property type="project" value="InterPro"/>
</dbReference>
<evidence type="ECO:0000256" key="4">
    <source>
        <dbReference type="ARBA" id="ARBA00022827"/>
    </source>
</evidence>